<proteinExistence type="predicted"/>
<keyword evidence="1" id="KW-0732">Signal</keyword>
<evidence type="ECO:0000313" key="2">
    <source>
        <dbReference type="EMBL" id="KRK96964.1"/>
    </source>
</evidence>
<name>A0A0R1LUW2_9LACO</name>
<evidence type="ECO:0000256" key="1">
    <source>
        <dbReference type="SAM" id="SignalP"/>
    </source>
</evidence>
<dbReference type="PATRIC" id="fig|1423776.4.peg.1843"/>
<gene>
    <name evidence="2" type="ORF">FD04_GL001820</name>
</gene>
<dbReference type="Proteomes" id="UP000051160">
    <property type="component" value="Unassembled WGS sequence"/>
</dbReference>
<sequence length="222" mass="24556">MKKNVAKLVLAMTLGLGGVVALSQPVTASASSKFTGIPTTYLKSAKAQYAFHWQKVTVGKKTGTFLIFGNFKTSGVSYAIPTKYKLSKTHRTLTTYYKLLNNKGKVGKATYRMDLYKYSNAHYRVKLNNYKAGLLPSYKGKAYTFTSVKTSPAKTYANKYTKPGLTSAYMTTLTNYVQAQYKDGKTSVDPSTADAKAQIKTEVDKQVNTTLTSLINSFNYQK</sequence>
<dbReference type="EMBL" id="AZEE01000030">
    <property type="protein sequence ID" value="KRK96964.1"/>
    <property type="molecule type" value="Genomic_DNA"/>
</dbReference>
<evidence type="ECO:0000313" key="3">
    <source>
        <dbReference type="Proteomes" id="UP000051160"/>
    </source>
</evidence>
<dbReference type="RefSeq" id="WP_054700631.1">
    <property type="nucleotide sequence ID" value="NZ_AZEE01000030.1"/>
</dbReference>
<organism evidence="2 3">
    <name type="scientific">Secundilactobacillus odoratitofui DSM 19909 = JCM 15043</name>
    <dbReference type="NCBI Taxonomy" id="1423776"/>
    <lineage>
        <taxon>Bacteria</taxon>
        <taxon>Bacillati</taxon>
        <taxon>Bacillota</taxon>
        <taxon>Bacilli</taxon>
        <taxon>Lactobacillales</taxon>
        <taxon>Lactobacillaceae</taxon>
        <taxon>Secundilactobacillus</taxon>
    </lineage>
</organism>
<accession>A0A0R1LUW2</accession>
<dbReference type="OrthoDB" id="2293425at2"/>
<feature type="signal peptide" evidence="1">
    <location>
        <begin position="1"/>
        <end position="23"/>
    </location>
</feature>
<reference evidence="2 3" key="1">
    <citation type="journal article" date="2015" name="Genome Announc.">
        <title>Expanding the biotechnology potential of lactobacilli through comparative genomics of 213 strains and associated genera.</title>
        <authorList>
            <person name="Sun Z."/>
            <person name="Harris H.M."/>
            <person name="McCann A."/>
            <person name="Guo C."/>
            <person name="Argimon S."/>
            <person name="Zhang W."/>
            <person name="Yang X."/>
            <person name="Jeffery I.B."/>
            <person name="Cooney J.C."/>
            <person name="Kagawa T.F."/>
            <person name="Liu W."/>
            <person name="Song Y."/>
            <person name="Salvetti E."/>
            <person name="Wrobel A."/>
            <person name="Rasinkangas P."/>
            <person name="Parkhill J."/>
            <person name="Rea M.C."/>
            <person name="O'Sullivan O."/>
            <person name="Ritari J."/>
            <person name="Douillard F.P."/>
            <person name="Paul Ross R."/>
            <person name="Yang R."/>
            <person name="Briner A.E."/>
            <person name="Felis G.E."/>
            <person name="de Vos W.M."/>
            <person name="Barrangou R."/>
            <person name="Klaenhammer T.R."/>
            <person name="Caufield P.W."/>
            <person name="Cui Y."/>
            <person name="Zhang H."/>
            <person name="O'Toole P.W."/>
        </authorList>
    </citation>
    <scope>NUCLEOTIDE SEQUENCE [LARGE SCALE GENOMIC DNA]</scope>
    <source>
        <strain evidence="2 3">DSM 19909</strain>
    </source>
</reference>
<feature type="chain" id="PRO_5038522276" evidence="1">
    <location>
        <begin position="24"/>
        <end position="222"/>
    </location>
</feature>
<dbReference type="AlphaFoldDB" id="A0A0R1LUW2"/>
<comment type="caution">
    <text evidence="2">The sequence shown here is derived from an EMBL/GenBank/DDBJ whole genome shotgun (WGS) entry which is preliminary data.</text>
</comment>
<keyword evidence="3" id="KW-1185">Reference proteome</keyword>
<protein>
    <submittedName>
        <fullName evidence="2">Uncharacterized protein</fullName>
    </submittedName>
</protein>